<gene>
    <name evidence="3" type="ORF">C8D86_101155</name>
</gene>
<evidence type="ECO:0000259" key="2">
    <source>
        <dbReference type="Pfam" id="PF00857"/>
    </source>
</evidence>
<evidence type="ECO:0000313" key="3">
    <source>
        <dbReference type="EMBL" id="RDI48872.1"/>
    </source>
</evidence>
<reference evidence="3 4" key="1">
    <citation type="submission" date="2018-07" db="EMBL/GenBank/DDBJ databases">
        <title>Genomic Encyclopedia of Type Strains, Phase IV (KMG-IV): sequencing the most valuable type-strain genomes for metagenomic binning, comparative biology and taxonomic classification.</title>
        <authorList>
            <person name="Goeker M."/>
        </authorList>
    </citation>
    <scope>NUCLEOTIDE SEQUENCE [LARGE SCALE GENOMIC DNA]</scope>
    <source>
        <strain evidence="3 4">DSM 16500</strain>
    </source>
</reference>
<dbReference type="Pfam" id="PF00857">
    <property type="entry name" value="Isochorismatase"/>
    <property type="match status" value="1"/>
</dbReference>
<dbReference type="SUPFAM" id="SSF52499">
    <property type="entry name" value="Isochorismatase-like hydrolases"/>
    <property type="match status" value="1"/>
</dbReference>
<dbReference type="EMBL" id="QQAX01000001">
    <property type="protein sequence ID" value="RDI48872.1"/>
    <property type="molecule type" value="Genomic_DNA"/>
</dbReference>
<dbReference type="InterPro" id="IPR036380">
    <property type="entry name" value="Isochorismatase-like_sf"/>
</dbReference>
<dbReference type="RefSeq" id="WP_114833376.1">
    <property type="nucleotide sequence ID" value="NZ_LR699114.1"/>
</dbReference>
<protein>
    <submittedName>
        <fullName evidence="3">Nicotinamidase-related amidase</fullName>
    </submittedName>
</protein>
<dbReference type="Proteomes" id="UP000254720">
    <property type="component" value="Unassembled WGS sequence"/>
</dbReference>
<accession>A0A370GYY9</accession>
<sequence>MRLDHSALLLIEFQNEWLSEKGKLNPLVDKEQFTTSLRSAEKVLHHARSSHMHIIHSGLSYTKTYKELGQANHGLRAAIPIKRTFLAGSMASRFPAPFKPEGQEFVLQGRVGSSAFSGSNLDAYLRNNRINTLYIMGYALHVCVESTMRAAHDLGYEAIVIEDASSAFTQEQKNYFLTNVVHHFGRSINSNEFIQFLNKNGEDNDCN</sequence>
<name>A0A370GYY9_9COXI</name>
<dbReference type="PANTHER" id="PTHR43540:SF16">
    <property type="entry name" value="ISOCHORISMATASE-LIKE DOMAIN-CONTAINING PROTEIN"/>
    <property type="match status" value="1"/>
</dbReference>
<organism evidence="3 4">
    <name type="scientific">Aquicella lusitana</name>
    <dbReference type="NCBI Taxonomy" id="254246"/>
    <lineage>
        <taxon>Bacteria</taxon>
        <taxon>Pseudomonadati</taxon>
        <taxon>Pseudomonadota</taxon>
        <taxon>Gammaproteobacteria</taxon>
        <taxon>Legionellales</taxon>
        <taxon>Coxiellaceae</taxon>
        <taxon>Aquicella</taxon>
    </lineage>
</organism>
<evidence type="ECO:0000256" key="1">
    <source>
        <dbReference type="ARBA" id="ARBA00022801"/>
    </source>
</evidence>
<feature type="domain" description="Isochorismatase-like" evidence="2">
    <location>
        <begin position="6"/>
        <end position="190"/>
    </location>
</feature>
<keyword evidence="4" id="KW-1185">Reference proteome</keyword>
<dbReference type="AlphaFoldDB" id="A0A370GYY9"/>
<dbReference type="InterPro" id="IPR000868">
    <property type="entry name" value="Isochorismatase-like_dom"/>
</dbReference>
<comment type="caution">
    <text evidence="3">The sequence shown here is derived from an EMBL/GenBank/DDBJ whole genome shotgun (WGS) entry which is preliminary data.</text>
</comment>
<dbReference type="Gene3D" id="3.40.50.850">
    <property type="entry name" value="Isochorismatase-like"/>
    <property type="match status" value="1"/>
</dbReference>
<dbReference type="GO" id="GO:0016787">
    <property type="term" value="F:hydrolase activity"/>
    <property type="evidence" value="ECO:0007669"/>
    <property type="project" value="UniProtKB-KW"/>
</dbReference>
<dbReference type="InterPro" id="IPR050272">
    <property type="entry name" value="Isochorismatase-like_hydrls"/>
</dbReference>
<evidence type="ECO:0000313" key="4">
    <source>
        <dbReference type="Proteomes" id="UP000254720"/>
    </source>
</evidence>
<dbReference type="OrthoDB" id="1157330at2"/>
<dbReference type="PANTHER" id="PTHR43540">
    <property type="entry name" value="PEROXYUREIDOACRYLATE/UREIDOACRYLATE AMIDOHYDROLASE-RELATED"/>
    <property type="match status" value="1"/>
</dbReference>
<dbReference type="CDD" id="cd00431">
    <property type="entry name" value="cysteine_hydrolases"/>
    <property type="match status" value="1"/>
</dbReference>
<proteinExistence type="predicted"/>
<keyword evidence="1" id="KW-0378">Hydrolase</keyword>